<dbReference type="PROSITE" id="PS00518">
    <property type="entry name" value="ZF_RING_1"/>
    <property type="match status" value="1"/>
</dbReference>
<dbReference type="EMBL" id="OX395127">
    <property type="protein sequence ID" value="CAI5768166.1"/>
    <property type="molecule type" value="Genomic_DNA"/>
</dbReference>
<dbReference type="InterPro" id="IPR001870">
    <property type="entry name" value="B30.2/SPRY"/>
</dbReference>
<reference evidence="12" key="1">
    <citation type="submission" date="2022-12" db="EMBL/GenBank/DDBJ databases">
        <authorList>
            <person name="Alioto T."/>
            <person name="Alioto T."/>
            <person name="Gomez Garrido J."/>
        </authorList>
    </citation>
    <scope>NUCLEOTIDE SEQUENCE</scope>
</reference>
<dbReference type="SUPFAM" id="SSF57845">
    <property type="entry name" value="B-box zinc-binding domain"/>
    <property type="match status" value="1"/>
</dbReference>
<proteinExistence type="inferred from homology"/>
<feature type="domain" description="B box-type" evidence="10">
    <location>
        <begin position="88"/>
        <end position="129"/>
    </location>
</feature>
<dbReference type="PRINTS" id="PR01407">
    <property type="entry name" value="BUTYPHLNCDUF"/>
</dbReference>
<dbReference type="Gene3D" id="3.30.160.60">
    <property type="entry name" value="Classic Zinc Finger"/>
    <property type="match status" value="1"/>
</dbReference>
<evidence type="ECO:0000256" key="6">
    <source>
        <dbReference type="ARBA" id="ARBA00034460"/>
    </source>
</evidence>
<evidence type="ECO:0000313" key="13">
    <source>
        <dbReference type="Proteomes" id="UP001178461"/>
    </source>
</evidence>
<dbReference type="InterPro" id="IPR003879">
    <property type="entry name" value="Butyrophylin_SPRY"/>
</dbReference>
<feature type="domain" description="RING-type" evidence="9">
    <location>
        <begin position="16"/>
        <end position="59"/>
    </location>
</feature>
<evidence type="ECO:0000256" key="8">
    <source>
        <dbReference type="SAM" id="Coils"/>
    </source>
</evidence>
<dbReference type="Gene3D" id="3.30.40.10">
    <property type="entry name" value="Zinc/RING finger domain, C3HC4 (zinc finger)"/>
    <property type="match status" value="1"/>
</dbReference>
<organism evidence="12 13">
    <name type="scientific">Podarcis lilfordi</name>
    <name type="common">Lilford's wall lizard</name>
    <dbReference type="NCBI Taxonomy" id="74358"/>
    <lineage>
        <taxon>Eukaryota</taxon>
        <taxon>Metazoa</taxon>
        <taxon>Chordata</taxon>
        <taxon>Craniata</taxon>
        <taxon>Vertebrata</taxon>
        <taxon>Euteleostomi</taxon>
        <taxon>Lepidosauria</taxon>
        <taxon>Squamata</taxon>
        <taxon>Bifurcata</taxon>
        <taxon>Unidentata</taxon>
        <taxon>Episquamata</taxon>
        <taxon>Laterata</taxon>
        <taxon>Lacertibaenia</taxon>
        <taxon>Lacertidae</taxon>
        <taxon>Podarcis</taxon>
    </lineage>
</organism>
<keyword evidence="4 7" id="KW-0863">Zinc-finger</keyword>
<dbReference type="SUPFAM" id="SSF57850">
    <property type="entry name" value="RING/U-box"/>
    <property type="match status" value="1"/>
</dbReference>
<evidence type="ECO:0000256" key="3">
    <source>
        <dbReference type="ARBA" id="ARBA00022723"/>
    </source>
</evidence>
<evidence type="ECO:0000259" key="9">
    <source>
        <dbReference type="PROSITE" id="PS50089"/>
    </source>
</evidence>
<dbReference type="Gene3D" id="2.60.120.920">
    <property type="match status" value="1"/>
</dbReference>
<evidence type="ECO:0000256" key="5">
    <source>
        <dbReference type="ARBA" id="ARBA00022833"/>
    </source>
</evidence>
<accession>A0AA35JZ01</accession>
<comment type="function">
    <text evidence="6">Neurotoxin that produces dose-dependent hypolocomotion and hyperalgesia in mice. May directly act on the central nervous system, as it is 6500-fold more potent when administered intracerebroventricularly than intraperitoneal.</text>
</comment>
<dbReference type="SMART" id="SM00449">
    <property type="entry name" value="SPRY"/>
    <property type="match status" value="1"/>
</dbReference>
<evidence type="ECO:0000256" key="4">
    <source>
        <dbReference type="ARBA" id="ARBA00022771"/>
    </source>
</evidence>
<comment type="similarity">
    <text evidence="1">Belongs to the ohanin/vespryn family.</text>
</comment>
<gene>
    <name evidence="12" type="ORF">PODLI_1B017878</name>
</gene>
<sequence length="494" mass="56527">MASAQPSAYIVEEARCPLCKEYFTDPVSVDCGHSFCWGCIKEHAVNWNVLWTLRCPVCSAILQKGKFRANWQLANIVERIKLLPLNLGKRELCESHSEKLGLFCKEDEKLVCELCRESEEHWTHTLLPPEESVQGYKDRLYSCLETLKKERERVLSYKADTKRESKVLLKQTKAKRKKTLLEFRQLRQFLEEQEKLMLAQLKQAEMEIRWKRDERMAQLSGELFALECLLREVEKKRQQTAGELLQDIKSFLQRCEEKEAFENPEAFSPELKWRIWDFCDKTSFLEGAMKQFKDTLVFGVKVQEEHITLDPDTAHPNLILSEDHKSLRWGDECQERPDNPERFDKTPFVLGREGFASGRHFWDFAVGSDGGWAVGVTRKSLSRKGVLSLNSKEGIWAVGKLGSRYSATNNPHYSPLTLSGALKRIRVFLNVEGGRVAFFDADSGVPLFTFSGASFSGETLLPLVFLRDKAHLTLSPKDGKLSLTGHDDIALLGS</sequence>
<evidence type="ECO:0000256" key="7">
    <source>
        <dbReference type="PROSITE-ProRule" id="PRU00024"/>
    </source>
</evidence>
<dbReference type="AlphaFoldDB" id="A0AA35JZ01"/>
<dbReference type="Pfam" id="PF00643">
    <property type="entry name" value="zf-B_box"/>
    <property type="match status" value="1"/>
</dbReference>
<evidence type="ECO:0000259" key="11">
    <source>
        <dbReference type="PROSITE" id="PS50188"/>
    </source>
</evidence>
<keyword evidence="8" id="KW-0175">Coiled coil</keyword>
<keyword evidence="2" id="KW-0800">Toxin</keyword>
<dbReference type="Pfam" id="PF13765">
    <property type="entry name" value="PRY"/>
    <property type="match status" value="1"/>
</dbReference>
<keyword evidence="2" id="KW-0528">Neurotoxin</keyword>
<dbReference type="InterPro" id="IPR017907">
    <property type="entry name" value="Znf_RING_CS"/>
</dbReference>
<dbReference type="InterPro" id="IPR013083">
    <property type="entry name" value="Znf_RING/FYVE/PHD"/>
</dbReference>
<dbReference type="InterPro" id="IPR000315">
    <property type="entry name" value="Znf_B-box"/>
</dbReference>
<dbReference type="PROSITE" id="PS50119">
    <property type="entry name" value="ZF_BBOX"/>
    <property type="match status" value="1"/>
</dbReference>
<dbReference type="InterPro" id="IPR003877">
    <property type="entry name" value="SPRY_dom"/>
</dbReference>
<dbReference type="InterPro" id="IPR001841">
    <property type="entry name" value="Znf_RING"/>
</dbReference>
<dbReference type="SMART" id="SM00184">
    <property type="entry name" value="RING"/>
    <property type="match status" value="1"/>
</dbReference>
<keyword evidence="5" id="KW-0862">Zinc</keyword>
<dbReference type="Pfam" id="PF15227">
    <property type="entry name" value="zf-C3HC4_4"/>
    <property type="match status" value="1"/>
</dbReference>
<evidence type="ECO:0000256" key="2">
    <source>
        <dbReference type="ARBA" id="ARBA00022699"/>
    </source>
</evidence>
<dbReference type="InterPro" id="IPR043136">
    <property type="entry name" value="B30.2/SPRY_sf"/>
</dbReference>
<dbReference type="InterPro" id="IPR013320">
    <property type="entry name" value="ConA-like_dom_sf"/>
</dbReference>
<dbReference type="FunFam" id="2.60.120.920:FF:000004">
    <property type="entry name" value="Butyrophilin subfamily 1 member A1"/>
    <property type="match status" value="1"/>
</dbReference>
<dbReference type="InterPro" id="IPR050143">
    <property type="entry name" value="TRIM/RBCC"/>
</dbReference>
<dbReference type="PROSITE" id="PS50188">
    <property type="entry name" value="B302_SPRY"/>
    <property type="match status" value="1"/>
</dbReference>
<keyword evidence="3" id="KW-0479">Metal-binding</keyword>
<feature type="coiled-coil region" evidence="8">
    <location>
        <begin position="187"/>
        <end position="236"/>
    </location>
</feature>
<dbReference type="PROSITE" id="PS50089">
    <property type="entry name" value="ZF_RING_2"/>
    <property type="match status" value="1"/>
</dbReference>
<evidence type="ECO:0000259" key="10">
    <source>
        <dbReference type="PROSITE" id="PS50119"/>
    </source>
</evidence>
<dbReference type="Proteomes" id="UP001178461">
    <property type="component" value="Chromosome 2"/>
</dbReference>
<protein>
    <submittedName>
        <fullName evidence="12">Tripartite motif-containing protein 10-like isoform X1</fullName>
    </submittedName>
</protein>
<feature type="domain" description="B30.2/SPRY" evidence="11">
    <location>
        <begin position="287"/>
        <end position="483"/>
    </location>
</feature>
<dbReference type="Pfam" id="PF00622">
    <property type="entry name" value="SPRY"/>
    <property type="match status" value="1"/>
</dbReference>
<evidence type="ECO:0000313" key="12">
    <source>
        <dbReference type="EMBL" id="CAI5768166.1"/>
    </source>
</evidence>
<dbReference type="SMART" id="SM00336">
    <property type="entry name" value="BBOX"/>
    <property type="match status" value="1"/>
</dbReference>
<dbReference type="InterPro" id="IPR006574">
    <property type="entry name" value="PRY"/>
</dbReference>
<name>A0AA35JZ01_9SAUR</name>
<dbReference type="PANTHER" id="PTHR24103">
    <property type="entry name" value="E3 UBIQUITIN-PROTEIN LIGASE TRIM"/>
    <property type="match status" value="1"/>
</dbReference>
<keyword evidence="13" id="KW-1185">Reference proteome</keyword>
<dbReference type="CDD" id="cd12888">
    <property type="entry name" value="SPRY_PRY_TRIM7_like"/>
    <property type="match status" value="1"/>
</dbReference>
<evidence type="ECO:0000256" key="1">
    <source>
        <dbReference type="ARBA" id="ARBA00009651"/>
    </source>
</evidence>
<dbReference type="SMART" id="SM00589">
    <property type="entry name" value="PRY"/>
    <property type="match status" value="1"/>
</dbReference>
<dbReference type="GO" id="GO:0008270">
    <property type="term" value="F:zinc ion binding"/>
    <property type="evidence" value="ECO:0007669"/>
    <property type="project" value="UniProtKB-KW"/>
</dbReference>
<dbReference type="SUPFAM" id="SSF49899">
    <property type="entry name" value="Concanavalin A-like lectins/glucanases"/>
    <property type="match status" value="1"/>
</dbReference>